<evidence type="ECO:0000313" key="1">
    <source>
        <dbReference type="EMBL" id="CDT58583.1"/>
    </source>
</evidence>
<name>A0AA87BYI1_9VIBR</name>
<comment type="caution">
    <text evidence="1">The sequence shown here is derived from an EMBL/GenBank/DDBJ whole genome shotgun (WGS) entry which is preliminary data.</text>
</comment>
<organism evidence="1 2">
    <name type="scientific">Vibrio coralliirubri</name>
    <dbReference type="NCBI Taxonomy" id="1516159"/>
    <lineage>
        <taxon>Bacteria</taxon>
        <taxon>Pseudomonadati</taxon>
        <taxon>Pseudomonadota</taxon>
        <taxon>Gammaproteobacteria</taxon>
        <taxon>Vibrionales</taxon>
        <taxon>Vibrionaceae</taxon>
        <taxon>Vibrio</taxon>
    </lineage>
</organism>
<dbReference type="EMBL" id="CCKJ01000032">
    <property type="protein sequence ID" value="CDT58583.1"/>
    <property type="molecule type" value="Genomic_DNA"/>
</dbReference>
<sequence>MTLIYKEMRRSENKITQIDINNTNENNGIRVLLPIRYKTGFTSNSFVSVCYLYL</sequence>
<protein>
    <submittedName>
        <fullName evidence="1">Uncharacterized protein</fullName>
    </submittedName>
</protein>
<reference evidence="1 2" key="1">
    <citation type="submission" date="2014-06" db="EMBL/GenBank/DDBJ databases">
        <authorList>
            <person name="Le Roux F."/>
        </authorList>
    </citation>
    <scope>NUCLEOTIDE SEQUENCE [LARGE SCALE GENOMIC DNA]</scope>
    <source>
        <strain evidence="1 2">J2-31</strain>
    </source>
</reference>
<dbReference type="AlphaFoldDB" id="A0AA87BYI1"/>
<gene>
    <name evidence="1" type="ORF">VCR31J2_1270329</name>
</gene>
<proteinExistence type="predicted"/>
<keyword evidence="2" id="KW-1185">Reference proteome</keyword>
<dbReference type="Proteomes" id="UP000041625">
    <property type="component" value="Unassembled WGS sequence"/>
</dbReference>
<evidence type="ECO:0000313" key="2">
    <source>
        <dbReference type="Proteomes" id="UP000041625"/>
    </source>
</evidence>
<accession>A0AA87BYI1</accession>